<evidence type="ECO:0000313" key="2">
    <source>
        <dbReference type="EMBL" id="CAH2246868.1"/>
    </source>
</evidence>
<feature type="region of interest" description="Disordered" evidence="1">
    <location>
        <begin position="1"/>
        <end position="26"/>
    </location>
</feature>
<gene>
    <name evidence="2" type="ORF">PECUL_23A003771</name>
</gene>
<dbReference type="EMBL" id="OW240913">
    <property type="protein sequence ID" value="CAH2246868.1"/>
    <property type="molecule type" value="Genomic_DNA"/>
</dbReference>
<evidence type="ECO:0000256" key="1">
    <source>
        <dbReference type="SAM" id="MobiDB-lite"/>
    </source>
</evidence>
<name>A0AAD1VPC7_PELCU</name>
<evidence type="ECO:0000313" key="3">
    <source>
        <dbReference type="Proteomes" id="UP001295444"/>
    </source>
</evidence>
<dbReference type="Proteomes" id="UP001295444">
    <property type="component" value="Chromosome 02"/>
</dbReference>
<accession>A0AAD1VPC7</accession>
<sequence>MPTHLWGPLPQHRQPRGIKKAAGQLPAAEKCSPLFTSRAAPEGRESTLKVAGGSRHVVLALPRAQAPTPQHGPGRSDRVTPVVAGYPLEETGYPPLAAEYPLDETQYPFSGRYPLDETGYPL</sequence>
<reference evidence="2" key="1">
    <citation type="submission" date="2022-03" db="EMBL/GenBank/DDBJ databases">
        <authorList>
            <person name="Alioto T."/>
            <person name="Alioto T."/>
            <person name="Gomez Garrido J."/>
        </authorList>
    </citation>
    <scope>NUCLEOTIDE SEQUENCE</scope>
</reference>
<organism evidence="2 3">
    <name type="scientific">Pelobates cultripes</name>
    <name type="common">Western spadefoot toad</name>
    <dbReference type="NCBI Taxonomy" id="61616"/>
    <lineage>
        <taxon>Eukaryota</taxon>
        <taxon>Metazoa</taxon>
        <taxon>Chordata</taxon>
        <taxon>Craniata</taxon>
        <taxon>Vertebrata</taxon>
        <taxon>Euteleostomi</taxon>
        <taxon>Amphibia</taxon>
        <taxon>Batrachia</taxon>
        <taxon>Anura</taxon>
        <taxon>Pelobatoidea</taxon>
        <taxon>Pelobatidae</taxon>
        <taxon>Pelobates</taxon>
    </lineage>
</organism>
<proteinExistence type="predicted"/>
<feature type="region of interest" description="Disordered" evidence="1">
    <location>
        <begin position="61"/>
        <end position="80"/>
    </location>
</feature>
<protein>
    <submittedName>
        <fullName evidence="2">Uncharacterized protein</fullName>
    </submittedName>
</protein>
<keyword evidence="3" id="KW-1185">Reference proteome</keyword>
<dbReference type="AlphaFoldDB" id="A0AAD1VPC7"/>